<dbReference type="EMBL" id="LAZR01004536">
    <property type="protein sequence ID" value="KKN07732.1"/>
    <property type="molecule type" value="Genomic_DNA"/>
</dbReference>
<reference evidence="1" key="1">
    <citation type="journal article" date="2015" name="Nature">
        <title>Complex archaea that bridge the gap between prokaryotes and eukaryotes.</title>
        <authorList>
            <person name="Spang A."/>
            <person name="Saw J.H."/>
            <person name="Jorgensen S.L."/>
            <person name="Zaremba-Niedzwiedzka K."/>
            <person name="Martijn J."/>
            <person name="Lind A.E."/>
            <person name="van Eijk R."/>
            <person name="Schleper C."/>
            <person name="Guy L."/>
            <person name="Ettema T.J."/>
        </authorList>
    </citation>
    <scope>NUCLEOTIDE SEQUENCE</scope>
</reference>
<gene>
    <name evidence="1" type="ORF">LCGC14_1064100</name>
</gene>
<comment type="caution">
    <text evidence="1">The sequence shown here is derived from an EMBL/GenBank/DDBJ whole genome shotgun (WGS) entry which is preliminary data.</text>
</comment>
<accession>A0A0F9N759</accession>
<dbReference type="AlphaFoldDB" id="A0A0F9N759"/>
<name>A0A0F9N759_9ZZZZ</name>
<protein>
    <submittedName>
        <fullName evidence="1">Uncharacterized protein</fullName>
    </submittedName>
</protein>
<evidence type="ECO:0000313" key="1">
    <source>
        <dbReference type="EMBL" id="KKN07732.1"/>
    </source>
</evidence>
<organism evidence="1">
    <name type="scientific">marine sediment metagenome</name>
    <dbReference type="NCBI Taxonomy" id="412755"/>
    <lineage>
        <taxon>unclassified sequences</taxon>
        <taxon>metagenomes</taxon>
        <taxon>ecological metagenomes</taxon>
    </lineage>
</organism>
<sequence length="77" mass="8664">MDATKKDVFDGWTDVAKITIEFPKQEVIIRGYVKDLTRLRSTPVEGLFTTCPHDPNLGDMSLTVALIEEPTTRPMRG</sequence>
<proteinExistence type="predicted"/>